<dbReference type="Pfam" id="PF12969">
    <property type="entry name" value="DUF3857"/>
    <property type="match status" value="1"/>
</dbReference>
<dbReference type="STRING" id="1416779.SAMN05444409_0137"/>
<evidence type="ECO:0000259" key="2">
    <source>
        <dbReference type="Pfam" id="PF12969"/>
    </source>
</evidence>
<dbReference type="InterPro" id="IPR024618">
    <property type="entry name" value="DUF3857"/>
</dbReference>
<organism evidence="3 4">
    <name type="scientific">Epilithonimonas zeae</name>
    <dbReference type="NCBI Taxonomy" id="1416779"/>
    <lineage>
        <taxon>Bacteria</taxon>
        <taxon>Pseudomonadati</taxon>
        <taxon>Bacteroidota</taxon>
        <taxon>Flavobacteriia</taxon>
        <taxon>Flavobacteriales</taxon>
        <taxon>Weeksellaceae</taxon>
        <taxon>Chryseobacterium group</taxon>
        <taxon>Epilithonimonas</taxon>
    </lineage>
</organism>
<dbReference type="Proteomes" id="UP000185207">
    <property type="component" value="Unassembled WGS sequence"/>
</dbReference>
<dbReference type="Gene3D" id="2.60.120.1130">
    <property type="match status" value="1"/>
</dbReference>
<evidence type="ECO:0000259" key="1">
    <source>
        <dbReference type="Pfam" id="PF01841"/>
    </source>
</evidence>
<gene>
    <name evidence="3" type="ORF">SAMN05444409_0137</name>
</gene>
<dbReference type="OrthoDB" id="8595007at2"/>
<dbReference type="AlphaFoldDB" id="A0A1N6DXX5"/>
<reference evidence="4" key="1">
    <citation type="submission" date="2016-11" db="EMBL/GenBank/DDBJ databases">
        <authorList>
            <person name="Varghese N."/>
            <person name="Submissions S."/>
        </authorList>
    </citation>
    <scope>NUCLEOTIDE SEQUENCE [LARGE SCALE GENOMIC DNA]</scope>
    <source>
        <strain evidence="4">DSM 27623</strain>
    </source>
</reference>
<accession>A0A1N6DXX5</accession>
<protein>
    <submittedName>
        <fullName evidence="3">Transglutaminase-like superfamily protein</fullName>
    </submittedName>
</protein>
<dbReference type="InterPro" id="IPR002931">
    <property type="entry name" value="Transglutaminase-like"/>
</dbReference>
<dbReference type="EMBL" id="FSRK01000001">
    <property type="protein sequence ID" value="SIN75602.1"/>
    <property type="molecule type" value="Genomic_DNA"/>
</dbReference>
<dbReference type="RefSeq" id="WP_074233013.1">
    <property type="nucleotide sequence ID" value="NZ_FSRK01000001.1"/>
</dbReference>
<feature type="domain" description="Transglutaminase-like" evidence="1">
    <location>
        <begin position="277"/>
        <end position="372"/>
    </location>
</feature>
<dbReference type="SUPFAM" id="SSF54001">
    <property type="entry name" value="Cysteine proteinases"/>
    <property type="match status" value="1"/>
</dbReference>
<name>A0A1N6DXX5_9FLAO</name>
<dbReference type="Gene3D" id="2.60.40.3140">
    <property type="match status" value="1"/>
</dbReference>
<dbReference type="InterPro" id="IPR038765">
    <property type="entry name" value="Papain-like_cys_pep_sf"/>
</dbReference>
<dbReference type="Pfam" id="PF01841">
    <property type="entry name" value="Transglut_core"/>
    <property type="match status" value="1"/>
</dbReference>
<evidence type="ECO:0000313" key="3">
    <source>
        <dbReference type="EMBL" id="SIN75602.1"/>
    </source>
</evidence>
<keyword evidence="4" id="KW-1185">Reference proteome</keyword>
<feature type="domain" description="DUF3857" evidence="2">
    <location>
        <begin position="51"/>
        <end position="211"/>
    </location>
</feature>
<evidence type="ECO:0000313" key="4">
    <source>
        <dbReference type="Proteomes" id="UP000185207"/>
    </source>
</evidence>
<proteinExistence type="predicted"/>
<dbReference type="Gene3D" id="3.10.620.30">
    <property type="match status" value="1"/>
</dbReference>
<sequence length="626" mass="72500">MKKLITLFVLISVRMFSQNYAISEIPEELKKDANAVIRNISSHYIINSQNDMEINEKKVISILNSPGEKYSYVYIPYDRSRKVSDIKIKVYNEFGKQIKTYSKSDLNDIGQSDDSALYTDDRALYLKISNTLYPYTLDVQFTTNTSNTIFLPTLTPFYDYNVSVQNREIEILNKSGIKLRKKNIENSFAKAEFSGDDDNLKVSYKNIPAIKEEKYAPSMSVVMPRCEFALDQFNLEGKKGNFTSWEEFGKWYNTLLEPVSQITLEIQQEVNALNLQGSTEEKVKKIYQYMQSKTRYVNVAIGIGGWQPMSADNVRKKGYGDCKALTNYMRVLLKAAGIPSYYSIIYMDETSKIFDKNFPKMDGNHVVLCVPTDKGNIWLENTSQKIAFDHLGYRTLDRNVMMVKDNTVEIVETPKTTSEKSKEIIRVKANLSENNTLDVLSKFSYQGNAYDVMMPLLYMTPIEANDAMKHRYHNLQFKTINIENLNNDKDKANIDFDLNFKAENYSKSLGSDIYFRAIPFLESDFYLESSERRFPVEIPFGFTDDYEIEYTIPQNYKFSELAAPVKIDSEFGNYSLEFVIQDKKLLVKRKFMLKKGVFSSDKISEYIQFRKQTNKIDNTKILITKL</sequence>